<feature type="transmembrane region" description="Helical" evidence="4">
    <location>
        <begin position="223"/>
        <end position="241"/>
    </location>
</feature>
<feature type="transmembrane region" description="Helical" evidence="4">
    <location>
        <begin position="434"/>
        <end position="453"/>
    </location>
</feature>
<dbReference type="InterPro" id="IPR052378">
    <property type="entry name" value="NosR_regulator"/>
</dbReference>
<feature type="transmembrane region" description="Helical" evidence="4">
    <location>
        <begin position="465"/>
        <end position="483"/>
    </location>
</feature>
<feature type="transmembrane region" description="Helical" evidence="4">
    <location>
        <begin position="137"/>
        <end position="159"/>
    </location>
</feature>
<organism evidence="6 7">
    <name type="scientific">Candidatus Hydrogenisulfobacillus filiaventi</name>
    <dbReference type="NCBI Taxonomy" id="2707344"/>
    <lineage>
        <taxon>Bacteria</taxon>
        <taxon>Bacillati</taxon>
        <taxon>Bacillota</taxon>
        <taxon>Clostridia</taxon>
        <taxon>Eubacteriales</taxon>
        <taxon>Clostridiales Family XVII. Incertae Sedis</taxon>
        <taxon>Candidatus Hydrogenisulfobacillus</taxon>
    </lineage>
</organism>
<feature type="domain" description="4Fe-4S ferredoxin-type" evidence="5">
    <location>
        <begin position="268"/>
        <end position="294"/>
    </location>
</feature>
<dbReference type="Proteomes" id="UP000503399">
    <property type="component" value="Chromosome"/>
</dbReference>
<evidence type="ECO:0000256" key="1">
    <source>
        <dbReference type="ARBA" id="ARBA00004236"/>
    </source>
</evidence>
<feature type="transmembrane region" description="Helical" evidence="4">
    <location>
        <begin position="527"/>
        <end position="545"/>
    </location>
</feature>
<feature type="domain" description="4Fe-4S ferredoxin-type" evidence="5">
    <location>
        <begin position="169"/>
        <end position="213"/>
    </location>
</feature>
<feature type="transmembrane region" description="Helical" evidence="4">
    <location>
        <begin position="55"/>
        <end position="73"/>
    </location>
</feature>
<sequence>MAAVEPVRASWPRRLSRWVDRLVPLALAAFTLFISAVFTHELIRRTSEIWSWRSLIFFAVWVPTTLFFVLTALKDMVEHWKGSWDFPGAKPRPPQADTHGRAALEAQADYFRPAGPKFDLSRLAFFRWLFHRRWYQFAAQLPNVIIFNIVIVAGLIGVADPNRNFATVITWYVWFAVVFLLMLGIGRAWCLICPFSAQAEWLQRLSVFGKRKKPFTLGRKWPKAYSTVLISAFFFVGITWVEEFYNVAGPGAPVFTALLVLGIISWDVFYALVFERRSFCRYGCPLNGLIGTLSAVAPFEGFRSKDQSLCKTCTTKECMRGSARSYGCAWFEYPGSMTSNFHCGLAGECFKGCPYENVGMAVRLPLTDTYAPKKKRFDVALGVTLMMGVLFFEVFNATPPYAALDAWLNRVTGWGTLAQALFTQVNGYPNPLDYLAVVAVFPLLFWGLASLVHRLSGRRLPVRELFSRFAYGWIPLFGFGILARQLPKFLTNAPVTLVTLSDPFGFGWNLLGTAHWHLVARAFAPTWVLWVQLGAVAVGLAASLYSTARIARLDFGTRPGSGTAVAVMQTSLVVLGAALMLLYYVAAATNPGHYLSPPF</sequence>
<evidence type="ECO:0000256" key="2">
    <source>
        <dbReference type="ARBA" id="ARBA00022475"/>
    </source>
</evidence>
<gene>
    <name evidence="6" type="ORF">R50_0469</name>
</gene>
<name>A0A6F8ZDZ3_9FIRM</name>
<keyword evidence="4" id="KW-1133">Transmembrane helix</keyword>
<protein>
    <submittedName>
        <fullName evidence="6">Cyclic nucleotide-binding protein</fullName>
    </submittedName>
</protein>
<evidence type="ECO:0000313" key="6">
    <source>
        <dbReference type="EMBL" id="CAB1127975.1"/>
    </source>
</evidence>
<proteinExistence type="predicted"/>
<keyword evidence="2" id="KW-1003">Cell membrane</keyword>
<evidence type="ECO:0000256" key="4">
    <source>
        <dbReference type="SAM" id="Phobius"/>
    </source>
</evidence>
<accession>A0A6F8ZDZ3</accession>
<keyword evidence="7" id="KW-1185">Reference proteome</keyword>
<dbReference type="KEGG" id="hfv:R50_0469"/>
<evidence type="ECO:0000313" key="7">
    <source>
        <dbReference type="Proteomes" id="UP000503399"/>
    </source>
</evidence>
<dbReference type="Pfam" id="PF12801">
    <property type="entry name" value="Fer4_5"/>
    <property type="match status" value="2"/>
</dbReference>
<dbReference type="PANTHER" id="PTHR30224:SF4">
    <property type="entry name" value="ELECTRON TRANSPORT PROTEIN YCCM-RELATED"/>
    <property type="match status" value="1"/>
</dbReference>
<dbReference type="InterPro" id="IPR017896">
    <property type="entry name" value="4Fe4S_Fe-S-bd"/>
</dbReference>
<feature type="transmembrane region" description="Helical" evidence="4">
    <location>
        <begin position="565"/>
        <end position="586"/>
    </location>
</feature>
<dbReference type="EMBL" id="LR778114">
    <property type="protein sequence ID" value="CAB1127975.1"/>
    <property type="molecule type" value="Genomic_DNA"/>
</dbReference>
<feature type="transmembrane region" description="Helical" evidence="4">
    <location>
        <begin position="253"/>
        <end position="273"/>
    </location>
</feature>
<dbReference type="PANTHER" id="PTHR30224">
    <property type="entry name" value="ELECTRON TRANSPORT PROTEIN"/>
    <property type="match status" value="1"/>
</dbReference>
<dbReference type="GO" id="GO:0005886">
    <property type="term" value="C:plasma membrane"/>
    <property type="evidence" value="ECO:0007669"/>
    <property type="project" value="UniProtKB-SubCell"/>
</dbReference>
<feature type="transmembrane region" description="Helical" evidence="4">
    <location>
        <begin position="379"/>
        <end position="398"/>
    </location>
</feature>
<reference evidence="6 7" key="1">
    <citation type="submission" date="2020-02" db="EMBL/GenBank/DDBJ databases">
        <authorList>
            <person name="Hogendoorn C."/>
        </authorList>
    </citation>
    <scope>NUCLEOTIDE SEQUENCE [LARGE SCALE GENOMIC DNA]</scope>
    <source>
        <strain evidence="6">R501</strain>
    </source>
</reference>
<feature type="transmembrane region" description="Helical" evidence="4">
    <location>
        <begin position="171"/>
        <end position="202"/>
    </location>
</feature>
<comment type="subcellular location">
    <subcellularLocation>
        <location evidence="1">Cell membrane</location>
    </subcellularLocation>
</comment>
<keyword evidence="3 4" id="KW-0472">Membrane</keyword>
<dbReference type="AlphaFoldDB" id="A0A6F8ZDZ3"/>
<evidence type="ECO:0000256" key="3">
    <source>
        <dbReference type="ARBA" id="ARBA00023136"/>
    </source>
</evidence>
<feature type="transmembrane region" description="Helical" evidence="4">
    <location>
        <begin position="22"/>
        <end position="43"/>
    </location>
</feature>
<evidence type="ECO:0000259" key="5">
    <source>
        <dbReference type="Pfam" id="PF12801"/>
    </source>
</evidence>
<keyword evidence="4" id="KW-0812">Transmembrane</keyword>